<evidence type="ECO:0000259" key="3">
    <source>
        <dbReference type="Pfam" id="PF07969"/>
    </source>
</evidence>
<dbReference type="Gene3D" id="3.20.20.140">
    <property type="entry name" value="Metal-dependent hydrolases"/>
    <property type="match status" value="1"/>
</dbReference>
<reference evidence="4" key="2">
    <citation type="journal article" date="2015" name="Genome Announc.">
        <title>Draft Genome Sequence of Filamentous Marine Cyanobacterium Lyngbya confervoides Strain BDU141951.</title>
        <authorList>
            <person name="Chandrababunaidu M.M."/>
            <person name="Sen D."/>
            <person name="Tripathy S."/>
        </authorList>
    </citation>
    <scope>NUCLEOTIDE SEQUENCE</scope>
    <source>
        <strain evidence="4">BDU141951</strain>
    </source>
</reference>
<dbReference type="InterPro" id="IPR032466">
    <property type="entry name" value="Metal_Hydrolase"/>
</dbReference>
<dbReference type="CDD" id="cd01293">
    <property type="entry name" value="Bact_CD"/>
    <property type="match status" value="1"/>
</dbReference>
<feature type="domain" description="Amidohydrolase 3" evidence="3">
    <location>
        <begin position="214"/>
        <end position="416"/>
    </location>
</feature>
<dbReference type="EC" id="3.5.4.1" evidence="4"/>
<reference evidence="4" key="1">
    <citation type="submission" date="2014-11" db="EMBL/GenBank/DDBJ databases">
        <authorList>
            <person name="Malar M.C."/>
            <person name="Sen D."/>
            <person name="Tripathy S."/>
        </authorList>
    </citation>
    <scope>NUCLEOTIDE SEQUENCE</scope>
    <source>
        <strain evidence="4">BDU141951</strain>
    </source>
</reference>
<dbReference type="InterPro" id="IPR011059">
    <property type="entry name" value="Metal-dep_hydrolase_composite"/>
</dbReference>
<keyword evidence="1" id="KW-0479">Metal-binding</keyword>
<organism evidence="4">
    <name type="scientific">Lyngbya confervoides BDU141951</name>
    <dbReference type="NCBI Taxonomy" id="1574623"/>
    <lineage>
        <taxon>Bacteria</taxon>
        <taxon>Bacillati</taxon>
        <taxon>Cyanobacteriota</taxon>
        <taxon>Cyanophyceae</taxon>
        <taxon>Oscillatoriophycideae</taxon>
        <taxon>Oscillatoriales</taxon>
        <taxon>Microcoleaceae</taxon>
        <taxon>Lyngbya</taxon>
    </lineage>
</organism>
<proteinExistence type="predicted"/>
<dbReference type="GO" id="GO:0004131">
    <property type="term" value="F:cytosine deaminase activity"/>
    <property type="evidence" value="ECO:0007669"/>
    <property type="project" value="UniProtKB-EC"/>
</dbReference>
<dbReference type="SUPFAM" id="SSF51338">
    <property type="entry name" value="Composite domain of metallo-dependent hydrolases"/>
    <property type="match status" value="1"/>
</dbReference>
<dbReference type="GO" id="GO:0046872">
    <property type="term" value="F:metal ion binding"/>
    <property type="evidence" value="ECO:0007669"/>
    <property type="project" value="UniProtKB-KW"/>
</dbReference>
<dbReference type="Gene3D" id="2.30.40.10">
    <property type="entry name" value="Urease, subunit C, domain 1"/>
    <property type="match status" value="1"/>
</dbReference>
<dbReference type="GO" id="GO:0035888">
    <property type="term" value="F:isoguanine deaminase activity"/>
    <property type="evidence" value="ECO:0007669"/>
    <property type="project" value="TreeGrafter"/>
</dbReference>
<protein>
    <submittedName>
        <fullName evidence="4">Cytosine deaminase</fullName>
        <ecNumber evidence="4">3.5.4.1</ecNumber>
    </submittedName>
</protein>
<dbReference type="SUPFAM" id="SSF51556">
    <property type="entry name" value="Metallo-dependent hydrolases"/>
    <property type="match status" value="1"/>
</dbReference>
<dbReference type="PANTHER" id="PTHR32027:SF0">
    <property type="entry name" value="CYTOSINE DEAMINASE"/>
    <property type="match status" value="1"/>
</dbReference>
<dbReference type="NCBIfam" id="NF005759">
    <property type="entry name" value="PRK07583.1"/>
    <property type="match status" value="1"/>
</dbReference>
<dbReference type="InterPro" id="IPR052349">
    <property type="entry name" value="Metallo-hydrolase_Enzymes"/>
</dbReference>
<evidence type="ECO:0000256" key="2">
    <source>
        <dbReference type="ARBA" id="ARBA00022801"/>
    </source>
</evidence>
<name>A0A0C1V8W5_9CYAN</name>
<dbReference type="Pfam" id="PF07969">
    <property type="entry name" value="Amidohydro_3"/>
    <property type="match status" value="1"/>
</dbReference>
<dbReference type="InterPro" id="IPR013108">
    <property type="entry name" value="Amidohydro_3"/>
</dbReference>
<reference evidence="4" key="3">
    <citation type="submission" date="2020-02" db="EMBL/GenBank/DDBJ databases">
        <authorList>
            <person name="Sarangi A.N."/>
            <person name="Ghosh S."/>
            <person name="Mukherjee M."/>
            <person name="Tripathy S."/>
        </authorList>
    </citation>
    <scope>NUCLEOTIDE SEQUENCE</scope>
    <source>
        <strain evidence="4">BDU141951</strain>
    </source>
</reference>
<dbReference type="AlphaFoldDB" id="A0A0C1V8W5"/>
<comment type="caution">
    <text evidence="4">The sequence shown here is derived from an EMBL/GenBank/DDBJ whole genome shotgun (WGS) entry which is preliminary data.</text>
</comment>
<dbReference type="EMBL" id="JTHE02000003">
    <property type="protein sequence ID" value="NEV68990.1"/>
    <property type="molecule type" value="Genomic_DNA"/>
</dbReference>
<accession>A0A0C1V8W5</accession>
<dbReference type="PANTHER" id="PTHR32027">
    <property type="entry name" value="CYTOSINE DEAMINASE"/>
    <property type="match status" value="1"/>
</dbReference>
<dbReference type="GO" id="GO:0006209">
    <property type="term" value="P:cytosine catabolic process"/>
    <property type="evidence" value="ECO:0007669"/>
    <property type="project" value="TreeGrafter"/>
</dbReference>
<sequence length="441" mass="48293">MLPSAHDFWLRNVRIPHCFLDETVNHRSVIESLAAAPFLEDLVAADLQIQSGQIAAISPVGTASPESPSVDLARSLVLPCFVDLHTHLDKGHIWPRQSNPDGTFDEALAAVMEDASHWDRDDLYQRMEFSLRCAYAHGTQALRTHFDAFGAMAETALEVLAVLQSAWRDRLIIQAVSLVSLDYYLTDQGEQLAQLVAEHGGILGGVAYPNPDLTQQLDRLFDFAAEYDLALDLHVDESLDPASQVLRAVAETKLRHSFENSVVCGHCCSLSVQSTADVAATLERVKAADIGIVSLPMCNLYLQDRQPGLTPRYRGVTILHELKAAGIPVAIASDNTRDPFYAYGDLDGLEVLTHSTRIAHLDRPIADWPLAITRTPADLMGLPTVGRIGIGQSADLILFKARSFSELFARPQSDRVVLRQGQAIDTTLPDYAELDALLGAD</sequence>
<gene>
    <name evidence="4" type="ORF">QQ91_017975</name>
</gene>
<dbReference type="FunFam" id="3.20.20.140:FF:000019">
    <property type="entry name" value="Cytosine deaminase"/>
    <property type="match status" value="1"/>
</dbReference>
<keyword evidence="2 4" id="KW-0378">Hydrolase</keyword>
<evidence type="ECO:0000313" key="4">
    <source>
        <dbReference type="EMBL" id="NEV68990.1"/>
    </source>
</evidence>
<evidence type="ECO:0000256" key="1">
    <source>
        <dbReference type="ARBA" id="ARBA00022723"/>
    </source>
</evidence>